<gene>
    <name evidence="2" type="ordered locus">Cag_1284</name>
</gene>
<organism evidence="2">
    <name type="scientific">Chlorobium chlorochromatii (strain CaD3)</name>
    <dbReference type="NCBI Taxonomy" id="340177"/>
    <lineage>
        <taxon>Bacteria</taxon>
        <taxon>Pseudomonadati</taxon>
        <taxon>Chlorobiota</taxon>
        <taxon>Chlorobiia</taxon>
        <taxon>Chlorobiales</taxon>
        <taxon>Chlorobiaceae</taxon>
        <taxon>Chlorobium/Pelodictyon group</taxon>
        <taxon>Chlorobium</taxon>
    </lineage>
</organism>
<proteinExistence type="predicted"/>
<accession>Q3AR30</accession>
<feature type="region of interest" description="Disordered" evidence="1">
    <location>
        <begin position="78"/>
        <end position="98"/>
    </location>
</feature>
<evidence type="ECO:0000313" key="2">
    <source>
        <dbReference type="EMBL" id="ABB28545.1"/>
    </source>
</evidence>
<dbReference type="HOGENOM" id="CLU_2166487_0_0_10"/>
<dbReference type="EMBL" id="CP000108">
    <property type="protein sequence ID" value="ABB28545.1"/>
    <property type="molecule type" value="Genomic_DNA"/>
</dbReference>
<sequence>MVQNERYFLFCVREYNHDLKRRVTMMQGVKQFGKCQGNATKNGQVRRVGVPQGVVAAQAGQGGFALNQAVNGGHQTLRGGCNGQGRSQGQGMGQGQGQRCRCTAQNSVSL</sequence>
<protein>
    <submittedName>
        <fullName evidence="2">Uncharacterized protein</fullName>
    </submittedName>
</protein>
<evidence type="ECO:0000256" key="1">
    <source>
        <dbReference type="SAM" id="MobiDB-lite"/>
    </source>
</evidence>
<reference evidence="2" key="1">
    <citation type="submission" date="2005-08" db="EMBL/GenBank/DDBJ databases">
        <title>Complete sequence of Chlorobium chlorochromatii CaD3.</title>
        <authorList>
            <person name="Copeland A."/>
            <person name="Lucas S."/>
            <person name="Lapidus A."/>
            <person name="Barry K."/>
            <person name="Detter J.C."/>
            <person name="Glavina T."/>
            <person name="Hammon N."/>
            <person name="Israni S."/>
            <person name="Pitluck S."/>
            <person name="Bryant D."/>
            <person name="Schmutz J."/>
            <person name="Larimer F."/>
            <person name="Land M."/>
            <person name="Kyrpides N."/>
            <person name="Ivanova N."/>
            <person name="Richardson P."/>
        </authorList>
    </citation>
    <scope>NUCLEOTIDE SEQUENCE [LARGE SCALE GENOMIC DNA]</scope>
    <source>
        <strain evidence="2">CaD3</strain>
    </source>
</reference>
<dbReference type="AlphaFoldDB" id="Q3AR30"/>
<feature type="compositionally biased region" description="Gly residues" evidence="1">
    <location>
        <begin position="80"/>
        <end position="96"/>
    </location>
</feature>
<name>Q3AR30_CHLCH</name>
<dbReference type="KEGG" id="cch:Cag_1284"/>